<dbReference type="AlphaFoldDB" id="A0A448Z790"/>
<keyword evidence="3" id="KW-1185">Reference proteome</keyword>
<accession>A0A448Z790</accession>
<gene>
    <name evidence="2" type="ORF">PSNMU_V1.4_AUG-EV-PASAV3_0047000</name>
</gene>
<sequence length="87" mass="9729">MVKPAAIFVSFFALWFLSLQVASSRLVCPTNYWRVLRSIYGNTWLTTSPNLSLQCPACGVDYCMDYLSSGTSTLRCKCCILLFTVLA</sequence>
<organism evidence="2 3">
    <name type="scientific">Pseudo-nitzschia multistriata</name>
    <dbReference type="NCBI Taxonomy" id="183589"/>
    <lineage>
        <taxon>Eukaryota</taxon>
        <taxon>Sar</taxon>
        <taxon>Stramenopiles</taxon>
        <taxon>Ochrophyta</taxon>
        <taxon>Bacillariophyta</taxon>
        <taxon>Bacillariophyceae</taxon>
        <taxon>Bacillariophycidae</taxon>
        <taxon>Bacillariales</taxon>
        <taxon>Bacillariaceae</taxon>
        <taxon>Pseudo-nitzschia</taxon>
    </lineage>
</organism>
<reference evidence="2 3" key="1">
    <citation type="submission" date="2019-01" db="EMBL/GenBank/DDBJ databases">
        <authorList>
            <person name="Ferrante I. M."/>
        </authorList>
    </citation>
    <scope>NUCLEOTIDE SEQUENCE [LARGE SCALE GENOMIC DNA]</scope>
    <source>
        <strain evidence="2 3">B856</strain>
    </source>
</reference>
<evidence type="ECO:0000313" key="3">
    <source>
        <dbReference type="Proteomes" id="UP000291116"/>
    </source>
</evidence>
<protein>
    <submittedName>
        <fullName evidence="2">Uncharacterized protein</fullName>
    </submittedName>
</protein>
<dbReference type="EMBL" id="CAACVS010000147">
    <property type="protein sequence ID" value="VEU37888.1"/>
    <property type="molecule type" value="Genomic_DNA"/>
</dbReference>
<keyword evidence="1" id="KW-0732">Signal</keyword>
<evidence type="ECO:0000256" key="1">
    <source>
        <dbReference type="SAM" id="SignalP"/>
    </source>
</evidence>
<evidence type="ECO:0000313" key="2">
    <source>
        <dbReference type="EMBL" id="VEU37888.1"/>
    </source>
</evidence>
<feature type="signal peptide" evidence="1">
    <location>
        <begin position="1"/>
        <end position="24"/>
    </location>
</feature>
<proteinExistence type="predicted"/>
<name>A0A448Z790_9STRA</name>
<feature type="chain" id="PRO_5019308730" evidence="1">
    <location>
        <begin position="25"/>
        <end position="87"/>
    </location>
</feature>
<dbReference type="Proteomes" id="UP000291116">
    <property type="component" value="Unassembled WGS sequence"/>
</dbReference>